<comment type="caution">
    <text evidence="1">The sequence shown here is derived from an EMBL/GenBank/DDBJ whole genome shotgun (WGS) entry which is preliminary data.</text>
</comment>
<protein>
    <submittedName>
        <fullName evidence="1">Leucine rich repeat-containing protein</fullName>
    </submittedName>
</protein>
<dbReference type="InterPro" id="IPR053139">
    <property type="entry name" value="Surface_bspA-like"/>
</dbReference>
<dbReference type="Pfam" id="PF13306">
    <property type="entry name" value="LRR_5"/>
    <property type="match status" value="1"/>
</dbReference>
<dbReference type="InterPro" id="IPR026906">
    <property type="entry name" value="LRR_5"/>
</dbReference>
<dbReference type="InterPro" id="IPR032675">
    <property type="entry name" value="LRR_dom_sf"/>
</dbReference>
<dbReference type="PANTHER" id="PTHR45661">
    <property type="entry name" value="SURFACE ANTIGEN"/>
    <property type="match status" value="1"/>
</dbReference>
<keyword evidence="2" id="KW-1185">Reference proteome</keyword>
<dbReference type="AlphaFoldDB" id="A0AAD3CN47"/>
<sequence>MKVVYYDGKQWWKRGKFLVHTKKERETWEHAIIIQGVTRIKTRTFSNCPKLVKVTMASSVTVISEFAFCGCKLLREIVWSENIELIKASAFFRCTSLPQTLVIPRRCFRICESAFQFCSSITSLFIPVECEDVDDSAFDHCSSLKIVVLSSTTDIGSEVFKATKLFELSPFDTYDDESFEAWFRQRFVWYPLHQICASQEPSLEEIYNLLENQGTDILNVEDDIGAKAMEYFNVNPNVEFDQWGIMRIFVLRMMGQCA</sequence>
<dbReference type="PANTHER" id="PTHR45661:SF3">
    <property type="entry name" value="IG-LIKE DOMAIN-CONTAINING PROTEIN"/>
    <property type="match status" value="1"/>
</dbReference>
<dbReference type="EMBL" id="BLLK01000023">
    <property type="protein sequence ID" value="GFH47760.1"/>
    <property type="molecule type" value="Genomic_DNA"/>
</dbReference>
<gene>
    <name evidence="1" type="ORF">CTEN210_04235</name>
</gene>
<name>A0AAD3CN47_9STRA</name>
<reference evidence="1 2" key="1">
    <citation type="journal article" date="2021" name="Sci. Rep.">
        <title>The genome of the diatom Chaetoceros tenuissimus carries an ancient integrated fragment of an extant virus.</title>
        <authorList>
            <person name="Hongo Y."/>
            <person name="Kimura K."/>
            <person name="Takaki Y."/>
            <person name="Yoshida Y."/>
            <person name="Baba S."/>
            <person name="Kobayashi G."/>
            <person name="Nagasaki K."/>
            <person name="Hano T."/>
            <person name="Tomaru Y."/>
        </authorList>
    </citation>
    <scope>NUCLEOTIDE SEQUENCE [LARGE SCALE GENOMIC DNA]</scope>
    <source>
        <strain evidence="1 2">NIES-3715</strain>
    </source>
</reference>
<proteinExistence type="predicted"/>
<dbReference type="SUPFAM" id="SSF52058">
    <property type="entry name" value="L domain-like"/>
    <property type="match status" value="1"/>
</dbReference>
<evidence type="ECO:0000313" key="2">
    <source>
        <dbReference type="Proteomes" id="UP001054902"/>
    </source>
</evidence>
<organism evidence="1 2">
    <name type="scientific">Chaetoceros tenuissimus</name>
    <dbReference type="NCBI Taxonomy" id="426638"/>
    <lineage>
        <taxon>Eukaryota</taxon>
        <taxon>Sar</taxon>
        <taxon>Stramenopiles</taxon>
        <taxon>Ochrophyta</taxon>
        <taxon>Bacillariophyta</taxon>
        <taxon>Coscinodiscophyceae</taxon>
        <taxon>Chaetocerotophycidae</taxon>
        <taxon>Chaetocerotales</taxon>
        <taxon>Chaetocerotaceae</taxon>
        <taxon>Chaetoceros</taxon>
    </lineage>
</organism>
<evidence type="ECO:0000313" key="1">
    <source>
        <dbReference type="EMBL" id="GFH47760.1"/>
    </source>
</evidence>
<dbReference type="Proteomes" id="UP001054902">
    <property type="component" value="Unassembled WGS sequence"/>
</dbReference>
<accession>A0AAD3CN47</accession>
<dbReference type="Gene3D" id="3.80.10.10">
    <property type="entry name" value="Ribonuclease Inhibitor"/>
    <property type="match status" value="1"/>
</dbReference>